<keyword evidence="2" id="KW-1133">Transmembrane helix</keyword>
<reference evidence="3 4" key="1">
    <citation type="submission" date="2017-05" db="EMBL/GenBank/DDBJ databases">
        <title>Complete and WGS of Bordetella genogroups.</title>
        <authorList>
            <person name="Spilker T."/>
            <person name="LiPuma J."/>
        </authorList>
    </citation>
    <scope>NUCLEOTIDE SEQUENCE [LARGE SCALE GENOMIC DNA]</scope>
    <source>
        <strain evidence="3 4">AU9919</strain>
    </source>
</reference>
<keyword evidence="4" id="KW-1185">Reference proteome</keyword>
<keyword evidence="2" id="KW-0472">Membrane</keyword>
<keyword evidence="2" id="KW-0812">Transmembrane</keyword>
<protein>
    <recommendedName>
        <fullName evidence="5">Mll5186 protein</fullName>
    </recommendedName>
</protein>
<evidence type="ECO:0008006" key="5">
    <source>
        <dbReference type="Google" id="ProtNLM"/>
    </source>
</evidence>
<evidence type="ECO:0000313" key="4">
    <source>
        <dbReference type="Proteomes" id="UP000216885"/>
    </source>
</evidence>
<dbReference type="AlphaFoldDB" id="A0A261TZL0"/>
<name>A0A261TZL0_9BORD</name>
<dbReference type="RefSeq" id="WP_094820851.1">
    <property type="nucleotide sequence ID" value="NZ_NEVO01000007.1"/>
</dbReference>
<evidence type="ECO:0000256" key="1">
    <source>
        <dbReference type="SAM" id="Coils"/>
    </source>
</evidence>
<feature type="transmembrane region" description="Helical" evidence="2">
    <location>
        <begin position="272"/>
        <end position="292"/>
    </location>
</feature>
<proteinExistence type="predicted"/>
<dbReference type="EMBL" id="NEVQ01000015">
    <property type="protein sequence ID" value="OZI54741.1"/>
    <property type="molecule type" value="Genomic_DNA"/>
</dbReference>
<keyword evidence="1" id="KW-0175">Coiled coil</keyword>
<feature type="coiled-coil region" evidence="1">
    <location>
        <begin position="231"/>
        <end position="262"/>
    </location>
</feature>
<dbReference type="Proteomes" id="UP000216885">
    <property type="component" value="Unassembled WGS sequence"/>
</dbReference>
<dbReference type="OrthoDB" id="7032238at2"/>
<gene>
    <name evidence="3" type="ORF">CAL20_16390</name>
</gene>
<evidence type="ECO:0000256" key="2">
    <source>
        <dbReference type="SAM" id="Phobius"/>
    </source>
</evidence>
<sequence length="298" mass="31102">MQNNQSVTSYARDVSGVESPHSAVSWGAVIAGAVIASAVSAMLVIGGTGLGLVSMSPWRDEGASGPALAVGSIVWLFFTHIIAYGIAGYTAGRLRTKWTGIHDDEIYFRDTAHGFLVWALSAVVGLILLGTTVASVISGTAKAGATMAGASVGAVTATAGQAVQEGSDRFSLDYFTDALLRPNDPLVATAQGDVRQETSRILGRSLATGELSDTDQDYLVKLIAQRAGIDESTAQQRLTQIQEQAEQTARETEQKAREAADAARKAAAGFSLWAFASLLVGAFVASFCATIGGRSRDR</sequence>
<organism evidence="3 4">
    <name type="scientific">Bordetella genomosp. 4</name>
    <dbReference type="NCBI Taxonomy" id="463044"/>
    <lineage>
        <taxon>Bacteria</taxon>
        <taxon>Pseudomonadati</taxon>
        <taxon>Pseudomonadota</taxon>
        <taxon>Betaproteobacteria</taxon>
        <taxon>Burkholderiales</taxon>
        <taxon>Alcaligenaceae</taxon>
        <taxon>Bordetella</taxon>
    </lineage>
</organism>
<feature type="transmembrane region" description="Helical" evidence="2">
    <location>
        <begin position="65"/>
        <end position="87"/>
    </location>
</feature>
<accession>A0A261TZL0</accession>
<comment type="caution">
    <text evidence="3">The sequence shown here is derived from an EMBL/GenBank/DDBJ whole genome shotgun (WGS) entry which is preliminary data.</text>
</comment>
<evidence type="ECO:0000313" key="3">
    <source>
        <dbReference type="EMBL" id="OZI54741.1"/>
    </source>
</evidence>
<feature type="transmembrane region" description="Helical" evidence="2">
    <location>
        <begin position="26"/>
        <end position="53"/>
    </location>
</feature>
<feature type="transmembrane region" description="Helical" evidence="2">
    <location>
        <begin position="115"/>
        <end position="137"/>
    </location>
</feature>